<proteinExistence type="predicted"/>
<dbReference type="AlphaFoldDB" id="A0A2X1XNK7"/>
<protein>
    <submittedName>
        <fullName evidence="1">Uncharacterized protein</fullName>
    </submittedName>
</protein>
<name>A0A2X1XNK7_PHODM</name>
<sequence length="51" mass="5935">MPEEIDDKGLLLWHKRFIRCVSIMSGNEPVRLGLNAWLANPFILAVRVQRM</sequence>
<reference evidence="1 2" key="1">
    <citation type="submission" date="2018-06" db="EMBL/GenBank/DDBJ databases">
        <authorList>
            <consortium name="Pathogen Informatics"/>
            <person name="Doyle S."/>
        </authorList>
    </citation>
    <scope>NUCLEOTIDE SEQUENCE [LARGE SCALE GENOMIC DNA]</scope>
    <source>
        <strain evidence="1 2">NCTC11647</strain>
    </source>
</reference>
<evidence type="ECO:0000313" key="2">
    <source>
        <dbReference type="Proteomes" id="UP000251647"/>
    </source>
</evidence>
<dbReference type="EMBL" id="UATL01000006">
    <property type="protein sequence ID" value="SPY45148.1"/>
    <property type="molecule type" value="Genomic_DNA"/>
</dbReference>
<accession>A0A2X1XNK7</accession>
<dbReference type="Proteomes" id="UP000251647">
    <property type="component" value="Unassembled WGS sequence"/>
</dbReference>
<organism evidence="1 2">
    <name type="scientific">Photobacterium damselae</name>
    <dbReference type="NCBI Taxonomy" id="38293"/>
    <lineage>
        <taxon>Bacteria</taxon>
        <taxon>Pseudomonadati</taxon>
        <taxon>Pseudomonadota</taxon>
        <taxon>Gammaproteobacteria</taxon>
        <taxon>Vibrionales</taxon>
        <taxon>Vibrionaceae</taxon>
        <taxon>Photobacterium</taxon>
    </lineage>
</organism>
<evidence type="ECO:0000313" key="1">
    <source>
        <dbReference type="EMBL" id="SPY45148.1"/>
    </source>
</evidence>
<gene>
    <name evidence="1" type="ORF">NCTC11647_03932</name>
</gene>